<dbReference type="AlphaFoldDB" id="U9UGW9"/>
<reference evidence="1" key="1">
    <citation type="submission" date="2013-07" db="EMBL/GenBank/DDBJ databases">
        <title>The genome of an arbuscular mycorrhizal fungus provides insights into the evolution of the oldest plant symbiosis.</title>
        <authorList>
            <consortium name="DOE Joint Genome Institute"/>
            <person name="Tisserant E."/>
            <person name="Malbreil M."/>
            <person name="Kuo A."/>
            <person name="Kohler A."/>
            <person name="Symeonidi A."/>
            <person name="Balestrini R."/>
            <person name="Charron P."/>
            <person name="Duensing N."/>
            <person name="Frei-dit-Frey N."/>
            <person name="Gianinazzi-Pearson V."/>
            <person name="Gilbert B."/>
            <person name="Handa Y."/>
            <person name="Hijri M."/>
            <person name="Kaul R."/>
            <person name="Kawaguchi M."/>
            <person name="Krajinski F."/>
            <person name="Lammers P."/>
            <person name="Lapierre D."/>
            <person name="Masclaux F.G."/>
            <person name="Murat C."/>
            <person name="Morin E."/>
            <person name="Ndikumana S."/>
            <person name="Pagni M."/>
            <person name="Petitpierre D."/>
            <person name="Requena N."/>
            <person name="Rosikiewicz P."/>
            <person name="Riley R."/>
            <person name="Saito K."/>
            <person name="San Clemente H."/>
            <person name="Shapiro H."/>
            <person name="van Tuinen D."/>
            <person name="Becard G."/>
            <person name="Bonfante P."/>
            <person name="Paszkowski U."/>
            <person name="Shachar-Hill Y."/>
            <person name="Young J.P."/>
            <person name="Sanders I.R."/>
            <person name="Henrissat B."/>
            <person name="Rensing S.A."/>
            <person name="Grigoriev I.V."/>
            <person name="Corradi N."/>
            <person name="Roux C."/>
            <person name="Martin F."/>
        </authorList>
    </citation>
    <scope>NUCLEOTIDE SEQUENCE</scope>
    <source>
        <strain evidence="1">DAOM 197198</strain>
    </source>
</reference>
<proteinExistence type="predicted"/>
<dbReference type="HOGENOM" id="CLU_2224654_0_0_1"/>
<gene>
    <name evidence="1" type="ORF">GLOINDRAFT_20169</name>
</gene>
<protein>
    <submittedName>
        <fullName evidence="1">Uncharacterized protein</fullName>
    </submittedName>
</protein>
<accession>U9UGW9</accession>
<organism evidence="1">
    <name type="scientific">Rhizophagus irregularis (strain DAOM 181602 / DAOM 197198 / MUCL 43194)</name>
    <name type="common">Arbuscular mycorrhizal fungus</name>
    <name type="synonym">Glomus intraradices</name>
    <dbReference type="NCBI Taxonomy" id="747089"/>
    <lineage>
        <taxon>Eukaryota</taxon>
        <taxon>Fungi</taxon>
        <taxon>Fungi incertae sedis</taxon>
        <taxon>Mucoromycota</taxon>
        <taxon>Glomeromycotina</taxon>
        <taxon>Glomeromycetes</taxon>
        <taxon>Glomerales</taxon>
        <taxon>Glomeraceae</taxon>
        <taxon>Rhizophagus</taxon>
    </lineage>
</organism>
<dbReference type="VEuPathDB" id="FungiDB:RhiirFUN_026577"/>
<name>U9UGW9_RHIID</name>
<dbReference type="EMBL" id="KI278756">
    <property type="protein sequence ID" value="ESA18922.1"/>
    <property type="molecule type" value="Genomic_DNA"/>
</dbReference>
<sequence>MDFLHLSDAATGANGDLLEHHLKILITEFHQTQSSAVYSSFHKTVRFNIGYSKEVKWLETLMTMKVQEEILEIRRQSENQNNIIETERRRMLKICTIEKEKAKFGKWLK</sequence>
<evidence type="ECO:0000313" key="1">
    <source>
        <dbReference type="EMBL" id="ESA18922.1"/>
    </source>
</evidence>